<gene>
    <name evidence="2" type="ORF">DCS_00990</name>
</gene>
<dbReference type="STRING" id="98403.A0A151GRX4"/>
<name>A0A151GRX4_DRECN</name>
<evidence type="ECO:0000313" key="3">
    <source>
        <dbReference type="Proteomes" id="UP000076580"/>
    </source>
</evidence>
<dbReference type="InParanoid" id="A0A151GRX4"/>
<evidence type="ECO:0000256" key="1">
    <source>
        <dbReference type="SAM" id="MobiDB-lite"/>
    </source>
</evidence>
<dbReference type="GeneID" id="63713633"/>
<dbReference type="Proteomes" id="UP000076580">
    <property type="component" value="Chromosome 01"/>
</dbReference>
<dbReference type="EMBL" id="LAYC01000001">
    <property type="protein sequence ID" value="KYK59856.1"/>
    <property type="molecule type" value="Genomic_DNA"/>
</dbReference>
<dbReference type="RefSeq" id="XP_040659208.1">
    <property type="nucleotide sequence ID" value="XM_040798325.1"/>
</dbReference>
<keyword evidence="3" id="KW-1185">Reference proteome</keyword>
<sequence length="82" mass="9059">MAHYSDIATRASIVCLKACSGKTSAEIAAILGVSVRQVNRVYARAIERGFDPKQRPLSIRNNYVQDAPKSGRPSNKTGRRER</sequence>
<feature type="region of interest" description="Disordered" evidence="1">
    <location>
        <begin position="56"/>
        <end position="82"/>
    </location>
</feature>
<protein>
    <recommendedName>
        <fullName evidence="4">RNA polymerase sigma factor 70 region 4 type 2 domain-containing protein</fullName>
    </recommendedName>
</protein>
<evidence type="ECO:0008006" key="4">
    <source>
        <dbReference type="Google" id="ProtNLM"/>
    </source>
</evidence>
<reference evidence="2 3" key="1">
    <citation type="journal article" date="2016" name="Sci. Rep.">
        <title>Insights into Adaptations to a Near-Obligate Nematode Endoparasitic Lifestyle from the Finished Genome of Drechmeria coniospora.</title>
        <authorList>
            <person name="Zhang L."/>
            <person name="Zhou Z."/>
            <person name="Guo Q."/>
            <person name="Fokkens L."/>
            <person name="Miskei M."/>
            <person name="Pocsi I."/>
            <person name="Zhang W."/>
            <person name="Chen M."/>
            <person name="Wang L."/>
            <person name="Sun Y."/>
            <person name="Donzelli B.G."/>
            <person name="Gibson D.M."/>
            <person name="Nelson D.R."/>
            <person name="Luo J.G."/>
            <person name="Rep M."/>
            <person name="Liu H."/>
            <person name="Yang S."/>
            <person name="Wang J."/>
            <person name="Krasnoff S.B."/>
            <person name="Xu Y."/>
            <person name="Molnar I."/>
            <person name="Lin M."/>
        </authorList>
    </citation>
    <scope>NUCLEOTIDE SEQUENCE [LARGE SCALE GENOMIC DNA]</scope>
    <source>
        <strain evidence="2 3">ARSEF 6962</strain>
    </source>
</reference>
<dbReference type="AlphaFoldDB" id="A0A151GRX4"/>
<comment type="caution">
    <text evidence="2">The sequence shown here is derived from an EMBL/GenBank/DDBJ whole genome shotgun (WGS) entry which is preliminary data.</text>
</comment>
<evidence type="ECO:0000313" key="2">
    <source>
        <dbReference type="EMBL" id="KYK59856.1"/>
    </source>
</evidence>
<organism evidence="2 3">
    <name type="scientific">Drechmeria coniospora</name>
    <name type="common">Nematophagous fungus</name>
    <name type="synonym">Meria coniospora</name>
    <dbReference type="NCBI Taxonomy" id="98403"/>
    <lineage>
        <taxon>Eukaryota</taxon>
        <taxon>Fungi</taxon>
        <taxon>Dikarya</taxon>
        <taxon>Ascomycota</taxon>
        <taxon>Pezizomycotina</taxon>
        <taxon>Sordariomycetes</taxon>
        <taxon>Hypocreomycetidae</taxon>
        <taxon>Hypocreales</taxon>
        <taxon>Ophiocordycipitaceae</taxon>
        <taxon>Drechmeria</taxon>
    </lineage>
</organism>
<dbReference type="OrthoDB" id="4926696at2759"/>
<dbReference type="Pfam" id="PF13384">
    <property type="entry name" value="HTH_23"/>
    <property type="match status" value="1"/>
</dbReference>
<proteinExistence type="predicted"/>
<accession>A0A151GRX4</accession>